<dbReference type="SUPFAM" id="SSF53448">
    <property type="entry name" value="Nucleotide-diphospho-sugar transferases"/>
    <property type="match status" value="1"/>
</dbReference>
<dbReference type="PANTHER" id="PTHR48090">
    <property type="entry name" value="UNDECAPRENYL-PHOSPHATE 4-DEOXY-4-FORMAMIDO-L-ARABINOSE TRANSFERASE-RELATED"/>
    <property type="match status" value="1"/>
</dbReference>
<proteinExistence type="predicted"/>
<feature type="domain" description="Glycosyltransferase 2-like" evidence="2">
    <location>
        <begin position="5"/>
        <end position="161"/>
    </location>
</feature>
<reference evidence="3 4" key="1">
    <citation type="submission" date="2010-03" db="EMBL/GenBank/DDBJ databases">
        <title>The complete genome of Methanohalophilus mahii DSM 5219.</title>
        <authorList>
            <consortium name="US DOE Joint Genome Institute (JGI-PGF)"/>
            <person name="Lucas S."/>
            <person name="Copeland A."/>
            <person name="Lapidus A."/>
            <person name="Glavina del Rio T."/>
            <person name="Dalin E."/>
            <person name="Tice H."/>
            <person name="Bruce D."/>
            <person name="Goodwin L."/>
            <person name="Pitluck S."/>
            <person name="Kyrpides N."/>
            <person name="Mavromatis K."/>
            <person name="Ivanova N."/>
            <person name="Lykidis A."/>
            <person name="Saunders E."/>
            <person name="Brettin T."/>
            <person name="Detter J.C."/>
            <person name="Han C."/>
            <person name="Land M."/>
            <person name="Hauser L."/>
            <person name="Markowitz V."/>
            <person name="Cheng J.-F."/>
            <person name="Hugenholtz P."/>
            <person name="Woyke T."/>
            <person name="Wu D."/>
            <person name="Spring S."/>
            <person name="Schneider S."/>
            <person name="Schroeder M."/>
            <person name="Klenk H.-P."/>
            <person name="Eisen J.A."/>
        </authorList>
    </citation>
    <scope>NUCLEOTIDE SEQUENCE [LARGE SCALE GENOMIC DNA]</scope>
    <source>
        <strain evidence="4">ATCC 35705 / DSM 5219 / SLP</strain>
    </source>
</reference>
<dbReference type="OrthoDB" id="11098at2157"/>
<dbReference type="EMBL" id="CP001994">
    <property type="protein sequence ID" value="ADE35632.1"/>
    <property type="molecule type" value="Genomic_DNA"/>
</dbReference>
<accession>D5E8X3</accession>
<dbReference type="PANTHER" id="PTHR48090:SF7">
    <property type="entry name" value="RFBJ PROTEIN"/>
    <property type="match status" value="1"/>
</dbReference>
<dbReference type="CAZy" id="GT2">
    <property type="family name" value="Glycosyltransferase Family 2"/>
</dbReference>
<dbReference type="InterPro" id="IPR029044">
    <property type="entry name" value="Nucleotide-diphossugar_trans"/>
</dbReference>
<keyword evidence="3" id="KW-0808">Transferase</keyword>
<sequence>MKLVVMIPAYNEEDSIASVIKEIPRDCCDEVEVLVVSDGSTDNTAEEAKKAGADRIVISKKNRGLAPTFKIGLQTALEMGADIIVNTDGDGQYNGNEIPKLIQPVLDNKADLVLGSRTKGEIEYMPLHKKIGNRMATFITRHVSGLPVSDGQSGFRAFSRDCALRLNVMADYTYVQETLIQASYYDMAYTEVPIEFRKREGSSRLISNIFNYARRAGTTIARGYRDFHPLKTFSAIAGIFLLAGFVTGGRVLVNYFNTGAVGPYLPSAILTVLLFVIAILVFIVALVADMLKTHRKIQDEMLYRLKKIELEE</sequence>
<evidence type="ECO:0000259" key="2">
    <source>
        <dbReference type="Pfam" id="PF00535"/>
    </source>
</evidence>
<evidence type="ECO:0000313" key="4">
    <source>
        <dbReference type="Proteomes" id="UP000001059"/>
    </source>
</evidence>
<dbReference type="GeneID" id="8982227"/>
<keyword evidence="1" id="KW-0812">Transmembrane</keyword>
<dbReference type="CDD" id="cd04179">
    <property type="entry name" value="DPM_DPG-synthase_like"/>
    <property type="match status" value="1"/>
</dbReference>
<dbReference type="Proteomes" id="UP000001059">
    <property type="component" value="Chromosome"/>
</dbReference>
<evidence type="ECO:0000313" key="3">
    <source>
        <dbReference type="EMBL" id="ADE35632.1"/>
    </source>
</evidence>
<dbReference type="KEGG" id="mmh:Mmah_0096"/>
<feature type="transmembrane region" description="Helical" evidence="1">
    <location>
        <begin position="264"/>
        <end position="288"/>
    </location>
</feature>
<dbReference type="Pfam" id="PF00535">
    <property type="entry name" value="Glycos_transf_2"/>
    <property type="match status" value="1"/>
</dbReference>
<dbReference type="RefSeq" id="WP_013036575.1">
    <property type="nucleotide sequence ID" value="NC_014002.1"/>
</dbReference>
<dbReference type="Gene3D" id="3.90.550.10">
    <property type="entry name" value="Spore Coat Polysaccharide Biosynthesis Protein SpsA, Chain A"/>
    <property type="match status" value="1"/>
</dbReference>
<dbReference type="InterPro" id="IPR001173">
    <property type="entry name" value="Glyco_trans_2-like"/>
</dbReference>
<name>D5E8X3_METMS</name>
<evidence type="ECO:0000256" key="1">
    <source>
        <dbReference type="SAM" id="Phobius"/>
    </source>
</evidence>
<dbReference type="GO" id="GO:0016740">
    <property type="term" value="F:transferase activity"/>
    <property type="evidence" value="ECO:0007669"/>
    <property type="project" value="UniProtKB-KW"/>
</dbReference>
<dbReference type="HOGENOM" id="CLU_033536_7_4_2"/>
<organism evidence="3 4">
    <name type="scientific">Methanohalophilus mahii (strain ATCC 35705 / DSM 5219 / SLP)</name>
    <dbReference type="NCBI Taxonomy" id="547558"/>
    <lineage>
        <taxon>Archaea</taxon>
        <taxon>Methanobacteriati</taxon>
        <taxon>Methanobacteriota</taxon>
        <taxon>Stenosarchaea group</taxon>
        <taxon>Methanomicrobia</taxon>
        <taxon>Methanosarcinales</taxon>
        <taxon>Methanosarcinaceae</taxon>
        <taxon>Methanohalophilus</taxon>
    </lineage>
</organism>
<gene>
    <name evidence="3" type="ordered locus">Mmah_0096</name>
</gene>
<dbReference type="InterPro" id="IPR050256">
    <property type="entry name" value="Glycosyltransferase_2"/>
</dbReference>
<protein>
    <submittedName>
        <fullName evidence="3">Glycosyl transferase family 2</fullName>
    </submittedName>
</protein>
<dbReference type="STRING" id="547558.Mmah_0096"/>
<feature type="transmembrane region" description="Helical" evidence="1">
    <location>
        <begin position="232"/>
        <end position="252"/>
    </location>
</feature>
<dbReference type="AlphaFoldDB" id="D5E8X3"/>
<keyword evidence="1" id="KW-1133">Transmembrane helix</keyword>
<keyword evidence="4" id="KW-1185">Reference proteome</keyword>
<keyword evidence="1" id="KW-0472">Membrane</keyword>